<protein>
    <submittedName>
        <fullName evidence="1">Uncharacterized protein</fullName>
    </submittedName>
</protein>
<comment type="caution">
    <text evidence="1">The sequence shown here is derived from an EMBL/GenBank/DDBJ whole genome shotgun (WGS) entry which is preliminary data.</text>
</comment>
<evidence type="ECO:0000313" key="1">
    <source>
        <dbReference type="EMBL" id="KTS65267.1"/>
    </source>
</evidence>
<proteinExistence type="predicted"/>
<dbReference type="EMBL" id="VICF01000002">
    <property type="protein sequence ID" value="TQC75917.1"/>
    <property type="molecule type" value="Genomic_DNA"/>
</dbReference>
<evidence type="ECO:0000313" key="4">
    <source>
        <dbReference type="Proteomes" id="UP000319715"/>
    </source>
</evidence>
<evidence type="ECO:0000313" key="2">
    <source>
        <dbReference type="EMBL" id="TQC75917.1"/>
    </source>
</evidence>
<reference evidence="1 3" key="1">
    <citation type="journal article" date="2016" name="Front. Microbiol.">
        <title>Genomic Resource of Rice Seed Associated Bacteria.</title>
        <authorList>
            <person name="Midha S."/>
            <person name="Bansal K."/>
            <person name="Sharma S."/>
            <person name="Kumar N."/>
            <person name="Patil P.P."/>
            <person name="Chaudhry V."/>
            <person name="Patil P.B."/>
        </authorList>
    </citation>
    <scope>NUCLEOTIDE SEQUENCE [LARGE SCALE GENOMIC DNA]</scope>
    <source>
        <strain evidence="1 3">SA3</strain>
    </source>
</reference>
<gene>
    <name evidence="2" type="ORF">FK492_08455</name>
    <name evidence="1" type="ORF">SA3R_21190</name>
</gene>
<sequence>MNNDFELTLFSDSKYEEITAEISYKDQILCQLNKDKGPDNIEIEFFSDARILAEQNAMKFSLSSFLQILAEATEELKIS</sequence>
<evidence type="ECO:0000313" key="3">
    <source>
        <dbReference type="Proteomes" id="UP000071979"/>
    </source>
</evidence>
<name>A0A8E1RVA6_9GAMM</name>
<reference evidence="2 4" key="2">
    <citation type="submission" date="2019-06" db="EMBL/GenBank/DDBJ databases">
        <title>Pantoea dispersa Assembly.</title>
        <authorList>
            <person name="Wang J."/>
        </authorList>
    </citation>
    <scope>NUCLEOTIDE SEQUENCE [LARGE SCALE GENOMIC DNA]</scope>
    <source>
        <strain evidence="4">bio</strain>
        <strain evidence="2">Bio</strain>
    </source>
</reference>
<accession>A0A8E1RVA6</accession>
<dbReference type="Proteomes" id="UP000071979">
    <property type="component" value="Unassembled WGS sequence"/>
</dbReference>
<dbReference type="EMBL" id="LDSE01000045">
    <property type="protein sequence ID" value="KTS65267.1"/>
    <property type="molecule type" value="Genomic_DNA"/>
</dbReference>
<dbReference type="AlphaFoldDB" id="A0A8E1RVA6"/>
<dbReference type="Proteomes" id="UP000319715">
    <property type="component" value="Unassembled WGS sequence"/>
</dbReference>
<organism evidence="1 3">
    <name type="scientific">Pantoea dispersa</name>
    <dbReference type="NCBI Taxonomy" id="59814"/>
    <lineage>
        <taxon>Bacteria</taxon>
        <taxon>Pseudomonadati</taxon>
        <taxon>Pseudomonadota</taxon>
        <taxon>Gammaproteobacteria</taxon>
        <taxon>Enterobacterales</taxon>
        <taxon>Erwiniaceae</taxon>
        <taxon>Pantoea</taxon>
    </lineage>
</organism>
<keyword evidence="4" id="KW-1185">Reference proteome</keyword>
<dbReference type="RefSeq" id="WP_058776382.1">
    <property type="nucleotide sequence ID" value="NZ_JBBCXI010000005.1"/>
</dbReference>